<evidence type="ECO:0000313" key="3">
    <source>
        <dbReference type="EMBL" id="GFN75901.1"/>
    </source>
</evidence>
<keyword evidence="2" id="KW-0732">Signal</keyword>
<dbReference type="AlphaFoldDB" id="A0AAV3XZI3"/>
<sequence length="115" mass="12423">MISKITSLVRALSPALTSFVLILLTNQVDLSASISPHCNYLLGKLGTRNYLPASPSWSPFKIFTRSRSTEITAGLPVEATPQQDDLRLSGPPSGQGADCSTPSRVRRVPADLRED</sequence>
<feature type="region of interest" description="Disordered" evidence="1">
    <location>
        <begin position="74"/>
        <end position="115"/>
    </location>
</feature>
<accession>A0AAV3XZI3</accession>
<keyword evidence="4" id="KW-1185">Reference proteome</keyword>
<gene>
    <name evidence="3" type="ORF">PoB_000240700</name>
</gene>
<comment type="caution">
    <text evidence="3">The sequence shown here is derived from an EMBL/GenBank/DDBJ whole genome shotgun (WGS) entry which is preliminary data.</text>
</comment>
<feature type="signal peptide" evidence="2">
    <location>
        <begin position="1"/>
        <end position="30"/>
    </location>
</feature>
<protein>
    <recommendedName>
        <fullName evidence="5">Secreted protein</fullName>
    </recommendedName>
</protein>
<dbReference type="Proteomes" id="UP000735302">
    <property type="component" value="Unassembled WGS sequence"/>
</dbReference>
<dbReference type="EMBL" id="BLXT01000300">
    <property type="protein sequence ID" value="GFN75901.1"/>
    <property type="molecule type" value="Genomic_DNA"/>
</dbReference>
<evidence type="ECO:0000313" key="4">
    <source>
        <dbReference type="Proteomes" id="UP000735302"/>
    </source>
</evidence>
<organism evidence="3 4">
    <name type="scientific">Plakobranchus ocellatus</name>
    <dbReference type="NCBI Taxonomy" id="259542"/>
    <lineage>
        <taxon>Eukaryota</taxon>
        <taxon>Metazoa</taxon>
        <taxon>Spiralia</taxon>
        <taxon>Lophotrochozoa</taxon>
        <taxon>Mollusca</taxon>
        <taxon>Gastropoda</taxon>
        <taxon>Heterobranchia</taxon>
        <taxon>Euthyneura</taxon>
        <taxon>Panpulmonata</taxon>
        <taxon>Sacoglossa</taxon>
        <taxon>Placobranchoidea</taxon>
        <taxon>Plakobranchidae</taxon>
        <taxon>Plakobranchus</taxon>
    </lineage>
</organism>
<reference evidence="3 4" key="1">
    <citation type="journal article" date="2021" name="Elife">
        <title>Chloroplast acquisition without the gene transfer in kleptoplastic sea slugs, Plakobranchus ocellatus.</title>
        <authorList>
            <person name="Maeda T."/>
            <person name="Takahashi S."/>
            <person name="Yoshida T."/>
            <person name="Shimamura S."/>
            <person name="Takaki Y."/>
            <person name="Nagai Y."/>
            <person name="Toyoda A."/>
            <person name="Suzuki Y."/>
            <person name="Arimoto A."/>
            <person name="Ishii H."/>
            <person name="Satoh N."/>
            <person name="Nishiyama T."/>
            <person name="Hasebe M."/>
            <person name="Maruyama T."/>
            <person name="Minagawa J."/>
            <person name="Obokata J."/>
            <person name="Shigenobu S."/>
        </authorList>
    </citation>
    <scope>NUCLEOTIDE SEQUENCE [LARGE SCALE GENOMIC DNA]</scope>
</reference>
<evidence type="ECO:0008006" key="5">
    <source>
        <dbReference type="Google" id="ProtNLM"/>
    </source>
</evidence>
<name>A0AAV3XZI3_9GAST</name>
<evidence type="ECO:0000256" key="2">
    <source>
        <dbReference type="SAM" id="SignalP"/>
    </source>
</evidence>
<proteinExistence type="predicted"/>
<evidence type="ECO:0000256" key="1">
    <source>
        <dbReference type="SAM" id="MobiDB-lite"/>
    </source>
</evidence>
<feature type="chain" id="PRO_5043999731" description="Secreted protein" evidence="2">
    <location>
        <begin position="31"/>
        <end position="115"/>
    </location>
</feature>